<organism evidence="2 3">
    <name type="scientific">Pleurodeles waltl</name>
    <name type="common">Iberian ribbed newt</name>
    <dbReference type="NCBI Taxonomy" id="8319"/>
    <lineage>
        <taxon>Eukaryota</taxon>
        <taxon>Metazoa</taxon>
        <taxon>Chordata</taxon>
        <taxon>Craniata</taxon>
        <taxon>Vertebrata</taxon>
        <taxon>Euteleostomi</taxon>
        <taxon>Amphibia</taxon>
        <taxon>Batrachia</taxon>
        <taxon>Caudata</taxon>
        <taxon>Salamandroidea</taxon>
        <taxon>Salamandridae</taxon>
        <taxon>Pleurodelinae</taxon>
        <taxon>Pleurodeles</taxon>
    </lineage>
</organism>
<evidence type="ECO:0000313" key="2">
    <source>
        <dbReference type="EMBL" id="KAJ1200750.1"/>
    </source>
</evidence>
<reference evidence="2" key="1">
    <citation type="journal article" date="2022" name="bioRxiv">
        <title>Sequencing and chromosome-scale assembly of the giantPleurodeles waltlgenome.</title>
        <authorList>
            <person name="Brown T."/>
            <person name="Elewa A."/>
            <person name="Iarovenko S."/>
            <person name="Subramanian E."/>
            <person name="Araus A.J."/>
            <person name="Petzold A."/>
            <person name="Susuki M."/>
            <person name="Suzuki K.-i.T."/>
            <person name="Hayashi T."/>
            <person name="Toyoda A."/>
            <person name="Oliveira C."/>
            <person name="Osipova E."/>
            <person name="Leigh N.D."/>
            <person name="Simon A."/>
            <person name="Yun M.H."/>
        </authorList>
    </citation>
    <scope>NUCLEOTIDE SEQUENCE</scope>
    <source>
        <strain evidence="2">20211129_DDA</strain>
        <tissue evidence="2">Liver</tissue>
    </source>
</reference>
<dbReference type="Proteomes" id="UP001066276">
    <property type="component" value="Chromosome 2_1"/>
</dbReference>
<gene>
    <name evidence="2" type="ORF">NDU88_004571</name>
</gene>
<evidence type="ECO:0000313" key="3">
    <source>
        <dbReference type="Proteomes" id="UP001066276"/>
    </source>
</evidence>
<keyword evidence="3" id="KW-1185">Reference proteome</keyword>
<name>A0AAV7VGN9_PLEWA</name>
<dbReference type="AlphaFoldDB" id="A0AAV7VGN9"/>
<feature type="region of interest" description="Disordered" evidence="1">
    <location>
        <begin position="79"/>
        <end position="133"/>
    </location>
</feature>
<feature type="compositionally biased region" description="Basic and acidic residues" evidence="1">
    <location>
        <begin position="106"/>
        <end position="115"/>
    </location>
</feature>
<accession>A0AAV7VGN9</accession>
<sequence length="175" mass="18417">MSDDYVQRALALLEKAGRMDLINVEALGTLRLAQKASNGVTAAVFTCLPLRSGPKVAQVMRGRQIPAGIRGLGEEAEFDVDRPGDRDHDRAGNVGVITPPVGNELDSSKGGEQQKKMAKVGGGGEETLAPDLARGSLVPISKKWPTMLEWSTSKSEGGSEVEGLALQKAIDSAPP</sequence>
<dbReference type="EMBL" id="JANPWB010000003">
    <property type="protein sequence ID" value="KAJ1200750.1"/>
    <property type="molecule type" value="Genomic_DNA"/>
</dbReference>
<proteinExistence type="predicted"/>
<protein>
    <submittedName>
        <fullName evidence="2">Uncharacterized protein</fullName>
    </submittedName>
</protein>
<feature type="region of interest" description="Disordered" evidence="1">
    <location>
        <begin position="151"/>
        <end position="175"/>
    </location>
</feature>
<feature type="compositionally biased region" description="Basic and acidic residues" evidence="1">
    <location>
        <begin position="79"/>
        <end position="91"/>
    </location>
</feature>
<comment type="caution">
    <text evidence="2">The sequence shown here is derived from an EMBL/GenBank/DDBJ whole genome shotgun (WGS) entry which is preliminary data.</text>
</comment>
<evidence type="ECO:0000256" key="1">
    <source>
        <dbReference type="SAM" id="MobiDB-lite"/>
    </source>
</evidence>